<dbReference type="AlphaFoldDB" id="G3MSV2"/>
<dbReference type="InterPro" id="IPR002223">
    <property type="entry name" value="Kunitz_BPTI"/>
</dbReference>
<accession>G3MSV2</accession>
<feature type="domain" description="BPTI/Kunitz inhibitor" evidence="1">
    <location>
        <begin position="46"/>
        <end position="99"/>
    </location>
</feature>
<dbReference type="EMBL" id="JO844953">
    <property type="protein sequence ID" value="AEO36570.1"/>
    <property type="molecule type" value="mRNA"/>
</dbReference>
<dbReference type="SMART" id="SM00131">
    <property type="entry name" value="KU"/>
    <property type="match status" value="1"/>
</dbReference>
<proteinExistence type="evidence at transcript level"/>
<dbReference type="PROSITE" id="PS50279">
    <property type="entry name" value="BPTI_KUNITZ_2"/>
    <property type="match status" value="1"/>
</dbReference>
<evidence type="ECO:0000313" key="2">
    <source>
        <dbReference type="EMBL" id="AEO36570.1"/>
    </source>
</evidence>
<reference evidence="2" key="1">
    <citation type="journal article" date="2011" name="PLoS ONE">
        <title>A deep insight into the sialotranscriptome of the gulf coast tick, Amblyomma maculatum.</title>
        <authorList>
            <person name="Karim S."/>
            <person name="Singh P."/>
            <person name="Ribeiro J.M."/>
        </authorList>
    </citation>
    <scope>NUCLEOTIDE SEQUENCE</scope>
    <source>
        <tissue evidence="2">Salivary gland</tissue>
    </source>
</reference>
<organism evidence="2">
    <name type="scientific">Amblyomma maculatum</name>
    <name type="common">Gulf Coast tick</name>
    <dbReference type="NCBI Taxonomy" id="34609"/>
    <lineage>
        <taxon>Eukaryota</taxon>
        <taxon>Metazoa</taxon>
        <taxon>Ecdysozoa</taxon>
        <taxon>Arthropoda</taxon>
        <taxon>Chelicerata</taxon>
        <taxon>Arachnida</taxon>
        <taxon>Acari</taxon>
        <taxon>Parasitiformes</taxon>
        <taxon>Ixodida</taxon>
        <taxon>Ixodoidea</taxon>
        <taxon>Ixodidae</taxon>
        <taxon>Amblyomminae</taxon>
        <taxon>Amblyomma</taxon>
    </lineage>
</organism>
<sequence>MEARAIISLRGLLFVVLRMKAQTCFLLALFCVIGALTHGLPNPEICNLDGAEGRCPGREPPYEGWYFDSRYGFCGPFKWDVCGGNRNHFENCTSCMQFCTRSEGGGLEDCIQRGYILDLPNMQQYVYSTRKKVNGCLYV</sequence>
<protein>
    <recommendedName>
        <fullName evidence="1">BPTI/Kunitz inhibitor domain-containing protein</fullName>
    </recommendedName>
</protein>
<dbReference type="Pfam" id="PF00014">
    <property type="entry name" value="Kunitz_BPTI"/>
    <property type="match status" value="1"/>
</dbReference>
<dbReference type="PRINTS" id="PR00759">
    <property type="entry name" value="BASICPTASE"/>
</dbReference>
<dbReference type="SUPFAM" id="SSF57362">
    <property type="entry name" value="BPTI-like"/>
    <property type="match status" value="1"/>
</dbReference>
<dbReference type="InterPro" id="IPR036880">
    <property type="entry name" value="Kunitz_BPTI_sf"/>
</dbReference>
<evidence type="ECO:0000259" key="1">
    <source>
        <dbReference type="PROSITE" id="PS50279"/>
    </source>
</evidence>
<name>G3MSV2_AMBMU</name>
<dbReference type="GO" id="GO:0004867">
    <property type="term" value="F:serine-type endopeptidase inhibitor activity"/>
    <property type="evidence" value="ECO:0007669"/>
    <property type="project" value="InterPro"/>
</dbReference>
<dbReference type="Gene3D" id="4.10.410.10">
    <property type="entry name" value="Pancreatic trypsin inhibitor Kunitz domain"/>
    <property type="match status" value="1"/>
</dbReference>